<gene>
    <name evidence="1" type="ORF">NDU88_000164</name>
</gene>
<keyword evidence="2" id="KW-1185">Reference proteome</keyword>
<evidence type="ECO:0000313" key="1">
    <source>
        <dbReference type="EMBL" id="KAJ1190845.1"/>
    </source>
</evidence>
<name>A0AAV7URD8_PLEWA</name>
<accession>A0AAV7URD8</accession>
<dbReference type="AlphaFoldDB" id="A0AAV7URD8"/>
<evidence type="ECO:0000313" key="2">
    <source>
        <dbReference type="Proteomes" id="UP001066276"/>
    </source>
</evidence>
<comment type="caution">
    <text evidence="1">The sequence shown here is derived from an EMBL/GenBank/DDBJ whole genome shotgun (WGS) entry which is preliminary data.</text>
</comment>
<sequence length="86" mass="9853">MASHQGCPGITRLIVYYFGTSRTYKRQAGLSMQSLPSWSEQLLQGLVQMATNQHSGVRVVKLHLKYDRRLADQEEKVPFLVRYGRA</sequence>
<organism evidence="1 2">
    <name type="scientific">Pleurodeles waltl</name>
    <name type="common">Iberian ribbed newt</name>
    <dbReference type="NCBI Taxonomy" id="8319"/>
    <lineage>
        <taxon>Eukaryota</taxon>
        <taxon>Metazoa</taxon>
        <taxon>Chordata</taxon>
        <taxon>Craniata</taxon>
        <taxon>Vertebrata</taxon>
        <taxon>Euteleostomi</taxon>
        <taxon>Amphibia</taxon>
        <taxon>Batrachia</taxon>
        <taxon>Caudata</taxon>
        <taxon>Salamandroidea</taxon>
        <taxon>Salamandridae</taxon>
        <taxon>Pleurodelinae</taxon>
        <taxon>Pleurodeles</taxon>
    </lineage>
</organism>
<dbReference type="Proteomes" id="UP001066276">
    <property type="component" value="Chromosome 2_2"/>
</dbReference>
<proteinExistence type="predicted"/>
<reference evidence="1" key="1">
    <citation type="journal article" date="2022" name="bioRxiv">
        <title>Sequencing and chromosome-scale assembly of the giantPleurodeles waltlgenome.</title>
        <authorList>
            <person name="Brown T."/>
            <person name="Elewa A."/>
            <person name="Iarovenko S."/>
            <person name="Subramanian E."/>
            <person name="Araus A.J."/>
            <person name="Petzold A."/>
            <person name="Susuki M."/>
            <person name="Suzuki K.-i.T."/>
            <person name="Hayashi T."/>
            <person name="Toyoda A."/>
            <person name="Oliveira C."/>
            <person name="Osipova E."/>
            <person name="Leigh N.D."/>
            <person name="Simon A."/>
            <person name="Yun M.H."/>
        </authorList>
    </citation>
    <scope>NUCLEOTIDE SEQUENCE</scope>
    <source>
        <strain evidence="1">20211129_DDA</strain>
        <tissue evidence="1">Liver</tissue>
    </source>
</reference>
<protein>
    <submittedName>
        <fullName evidence="1">Uncharacterized protein</fullName>
    </submittedName>
</protein>
<dbReference type="EMBL" id="JANPWB010000004">
    <property type="protein sequence ID" value="KAJ1190845.1"/>
    <property type="molecule type" value="Genomic_DNA"/>
</dbReference>